<proteinExistence type="predicted"/>
<reference evidence="4 5" key="1">
    <citation type="journal article" date="2020" name="Nat. Commun.">
        <title>Genome of Tripterygium wilfordii and identification of cytochrome P450 involved in triptolide biosynthesis.</title>
        <authorList>
            <person name="Tu L."/>
            <person name="Su P."/>
            <person name="Zhang Z."/>
            <person name="Gao L."/>
            <person name="Wang J."/>
            <person name="Hu T."/>
            <person name="Zhou J."/>
            <person name="Zhang Y."/>
            <person name="Zhao Y."/>
            <person name="Liu Y."/>
            <person name="Song Y."/>
            <person name="Tong Y."/>
            <person name="Lu Y."/>
            <person name="Yang J."/>
            <person name="Xu C."/>
            <person name="Jia M."/>
            <person name="Peters R.J."/>
            <person name="Huang L."/>
            <person name="Gao W."/>
        </authorList>
    </citation>
    <scope>NUCLEOTIDE SEQUENCE [LARGE SCALE GENOMIC DNA]</scope>
    <source>
        <strain evidence="5">cv. XIE 37</strain>
        <tissue evidence="4">Leaf</tissue>
    </source>
</reference>
<dbReference type="Pfam" id="PF06075">
    <property type="entry name" value="DUF936"/>
    <property type="match status" value="1"/>
</dbReference>
<dbReference type="PANTHER" id="PTHR31928:SF7">
    <property type="entry name" value="FACTOR 1-DELTA, PUTATIVE (DUF936)-RELATED"/>
    <property type="match status" value="1"/>
</dbReference>
<comment type="caution">
    <text evidence="4">The sequence shown here is derived from an EMBL/GenBank/DDBJ whole genome shotgun (WGS) entry which is preliminary data.</text>
</comment>
<dbReference type="OrthoDB" id="1888344at2759"/>
<evidence type="ECO:0000313" key="5">
    <source>
        <dbReference type="Proteomes" id="UP000593562"/>
    </source>
</evidence>
<evidence type="ECO:0000313" key="4">
    <source>
        <dbReference type="EMBL" id="KAF5736384.1"/>
    </source>
</evidence>
<evidence type="ECO:0000259" key="2">
    <source>
        <dbReference type="Pfam" id="PF06075"/>
    </source>
</evidence>
<feature type="domain" description="DUF6857" evidence="3">
    <location>
        <begin position="268"/>
        <end position="576"/>
    </location>
</feature>
<feature type="domain" description="DUF936" evidence="2">
    <location>
        <begin position="22"/>
        <end position="141"/>
    </location>
</feature>
<dbReference type="Pfam" id="PF21647">
    <property type="entry name" value="DUF6857"/>
    <property type="match status" value="1"/>
</dbReference>
<feature type="compositionally biased region" description="Low complexity" evidence="1">
    <location>
        <begin position="218"/>
        <end position="227"/>
    </location>
</feature>
<sequence>MLGILALHSIGLEGTAIAMASLSPGVLSKLLQNAGNKDAKVTGEHRSALLQVIEIVPSSLGLGDDPWQNRGFFLKVSDSLHSAYVSVSDEDADLIYNDKIQLGQFVYVSRLDSSSSSVPVLLGLKPVPRRRPCVGKPVDLVSSDSLPIRSSGHDFKSVNASKTTKDTRRLSLDTARRIWDQKTSPTTKKAAASPIASSRTKSTTVQCEKKALTAKNDSSSSRRSSVSALKNKNEINSPKSTEKPLKKELKSSAESVIPSCLAKVPLSFKTWSEKPISWDELPPTISGPGREVVSHRNLAFLTAVRALEEASAAETAIRCLTAFSELCEVSQEISSGSLVEQYLDLHESIQKAAMKINSVLSTGLIEAKSSGYVDQLSDECKTLKNRNSLSWIHAAIETNLSKFNLLKMPETSGVVNGEKFHYVIIENSLKELNSENHSPQQKQIPRSHGGVPFDSSSKGASSPARRHLSVTRKLNPARESCSKGSGLKEASSLVEILISTSRKWFLKYLEDSLKTEFGLHRKEGKSEIGHLLRQLKRVNQWLDDFVGGGVEVDGRIESLRKKLYRFLLENVDSAVASGK</sequence>
<dbReference type="InParanoid" id="A0A7J7CQQ1"/>
<feature type="region of interest" description="Disordered" evidence="1">
    <location>
        <begin position="434"/>
        <end position="481"/>
    </location>
</feature>
<dbReference type="AlphaFoldDB" id="A0A7J7CQQ1"/>
<feature type="region of interest" description="Disordered" evidence="1">
    <location>
        <begin position="177"/>
        <end position="247"/>
    </location>
</feature>
<dbReference type="InterPro" id="IPR049172">
    <property type="entry name" value="DUF6857_pln"/>
</dbReference>
<feature type="compositionally biased region" description="Polar residues" evidence="1">
    <location>
        <begin position="228"/>
        <end position="239"/>
    </location>
</feature>
<feature type="compositionally biased region" description="Polar residues" evidence="1">
    <location>
        <begin position="435"/>
        <end position="444"/>
    </location>
</feature>
<dbReference type="EMBL" id="JAAARO010000014">
    <property type="protein sequence ID" value="KAF5736384.1"/>
    <property type="molecule type" value="Genomic_DNA"/>
</dbReference>
<dbReference type="InterPro" id="IPR010341">
    <property type="entry name" value="DUF936_pln"/>
</dbReference>
<organism evidence="4 5">
    <name type="scientific">Tripterygium wilfordii</name>
    <name type="common">Thunder God vine</name>
    <dbReference type="NCBI Taxonomy" id="458696"/>
    <lineage>
        <taxon>Eukaryota</taxon>
        <taxon>Viridiplantae</taxon>
        <taxon>Streptophyta</taxon>
        <taxon>Embryophyta</taxon>
        <taxon>Tracheophyta</taxon>
        <taxon>Spermatophyta</taxon>
        <taxon>Magnoliopsida</taxon>
        <taxon>eudicotyledons</taxon>
        <taxon>Gunneridae</taxon>
        <taxon>Pentapetalae</taxon>
        <taxon>rosids</taxon>
        <taxon>fabids</taxon>
        <taxon>Celastrales</taxon>
        <taxon>Celastraceae</taxon>
        <taxon>Tripterygium</taxon>
    </lineage>
</organism>
<name>A0A7J7CQQ1_TRIWF</name>
<dbReference type="Proteomes" id="UP000593562">
    <property type="component" value="Unassembled WGS sequence"/>
</dbReference>
<protein>
    <submittedName>
        <fullName evidence="4">Uncharacterized protein</fullName>
    </submittedName>
</protein>
<evidence type="ECO:0000259" key="3">
    <source>
        <dbReference type="Pfam" id="PF21647"/>
    </source>
</evidence>
<dbReference type="InterPro" id="IPR048297">
    <property type="entry name" value="DUF936_dom_pln"/>
</dbReference>
<keyword evidence="5" id="KW-1185">Reference proteome</keyword>
<gene>
    <name evidence="4" type="ORF">HS088_TW14G00526</name>
</gene>
<dbReference type="PANTHER" id="PTHR31928">
    <property type="entry name" value="EXPRESSED PROTEIN"/>
    <property type="match status" value="1"/>
</dbReference>
<dbReference type="FunCoup" id="A0A7J7CQQ1">
    <property type="interactions" value="30"/>
</dbReference>
<evidence type="ECO:0000256" key="1">
    <source>
        <dbReference type="SAM" id="MobiDB-lite"/>
    </source>
</evidence>
<feature type="compositionally biased region" description="Polar residues" evidence="1">
    <location>
        <begin position="195"/>
        <end position="206"/>
    </location>
</feature>
<accession>A0A7J7CQQ1</accession>